<evidence type="ECO:0000256" key="13">
    <source>
        <dbReference type="ARBA" id="ARBA00023136"/>
    </source>
</evidence>
<dbReference type="InterPro" id="IPR036396">
    <property type="entry name" value="Cyt_P450_sf"/>
</dbReference>
<dbReference type="InterPro" id="IPR001128">
    <property type="entry name" value="Cyt_P450"/>
</dbReference>
<dbReference type="GO" id="GO:0020037">
    <property type="term" value="F:heme binding"/>
    <property type="evidence" value="ECO:0007669"/>
    <property type="project" value="InterPro"/>
</dbReference>
<evidence type="ECO:0000256" key="14">
    <source>
        <dbReference type="PIRSR" id="PIRSR602401-1"/>
    </source>
</evidence>
<evidence type="ECO:0008006" key="17">
    <source>
        <dbReference type="Google" id="ProtNLM"/>
    </source>
</evidence>
<dbReference type="Pfam" id="PF00067">
    <property type="entry name" value="p450"/>
    <property type="match status" value="2"/>
</dbReference>
<protein>
    <recommendedName>
        <fullName evidence="17">Cytochrome P450</fullName>
    </recommendedName>
</protein>
<comment type="subcellular location">
    <subcellularLocation>
        <location evidence="4">Endoplasmic reticulum membrane</location>
        <topology evidence="4">Peripheral membrane protein</topology>
    </subcellularLocation>
    <subcellularLocation>
        <location evidence="3">Microsome membrane</location>
        <topology evidence="3">Peripheral membrane protein</topology>
    </subcellularLocation>
</comment>
<keyword evidence="16" id="KW-1185">Reference proteome</keyword>
<dbReference type="Proteomes" id="UP001168821">
    <property type="component" value="Unassembled WGS sequence"/>
</dbReference>
<evidence type="ECO:0000256" key="9">
    <source>
        <dbReference type="ARBA" id="ARBA00022848"/>
    </source>
</evidence>
<evidence type="ECO:0000313" key="15">
    <source>
        <dbReference type="EMBL" id="KAJ3645217.1"/>
    </source>
</evidence>
<dbReference type="GO" id="GO:0006082">
    <property type="term" value="P:organic acid metabolic process"/>
    <property type="evidence" value="ECO:0007669"/>
    <property type="project" value="TreeGrafter"/>
</dbReference>
<dbReference type="GO" id="GO:0016712">
    <property type="term" value="F:oxidoreductase activity, acting on paired donors, with incorporation or reduction of molecular oxygen, reduced flavin or flavoprotein as one donor, and incorporation of one atom of oxygen"/>
    <property type="evidence" value="ECO:0007669"/>
    <property type="project" value="TreeGrafter"/>
</dbReference>
<dbReference type="GO" id="GO:0005789">
    <property type="term" value="C:endoplasmic reticulum membrane"/>
    <property type="evidence" value="ECO:0007669"/>
    <property type="project" value="UniProtKB-SubCell"/>
</dbReference>
<dbReference type="FunFam" id="1.10.630.10:FF:000238">
    <property type="entry name" value="Cytochrome P450 2A6"/>
    <property type="match status" value="1"/>
</dbReference>
<gene>
    <name evidence="15" type="ORF">Zmor_022896</name>
</gene>
<dbReference type="EMBL" id="JALNTZ010000007">
    <property type="protein sequence ID" value="KAJ3645217.1"/>
    <property type="molecule type" value="Genomic_DNA"/>
</dbReference>
<reference evidence="15" key="1">
    <citation type="journal article" date="2023" name="G3 (Bethesda)">
        <title>Whole genome assemblies of Zophobas morio and Tenebrio molitor.</title>
        <authorList>
            <person name="Kaur S."/>
            <person name="Stinson S.A."/>
            <person name="diCenzo G.C."/>
        </authorList>
    </citation>
    <scope>NUCLEOTIDE SEQUENCE</scope>
    <source>
        <strain evidence="15">QUZm001</strain>
    </source>
</reference>
<evidence type="ECO:0000256" key="2">
    <source>
        <dbReference type="ARBA" id="ARBA00003690"/>
    </source>
</evidence>
<proteinExistence type="inferred from homology"/>
<dbReference type="PRINTS" id="PR00385">
    <property type="entry name" value="P450"/>
</dbReference>
<dbReference type="InterPro" id="IPR050182">
    <property type="entry name" value="Cytochrome_P450_fam2"/>
</dbReference>
<comment type="caution">
    <text evidence="15">The sequence shown here is derived from an EMBL/GenBank/DDBJ whole genome shotgun (WGS) entry which is preliminary data.</text>
</comment>
<dbReference type="SUPFAM" id="SSF48264">
    <property type="entry name" value="Cytochrome P450"/>
    <property type="match status" value="2"/>
</dbReference>
<evidence type="ECO:0000256" key="10">
    <source>
        <dbReference type="ARBA" id="ARBA00023002"/>
    </source>
</evidence>
<evidence type="ECO:0000256" key="11">
    <source>
        <dbReference type="ARBA" id="ARBA00023004"/>
    </source>
</evidence>
<keyword evidence="13" id="KW-0472">Membrane</keyword>
<keyword evidence="7 14" id="KW-0479">Metal-binding</keyword>
<dbReference type="PRINTS" id="PR00463">
    <property type="entry name" value="EP450I"/>
</dbReference>
<evidence type="ECO:0000256" key="3">
    <source>
        <dbReference type="ARBA" id="ARBA00004174"/>
    </source>
</evidence>
<feature type="binding site" description="axial binding residue" evidence="14">
    <location>
        <position position="519"/>
    </location>
    <ligand>
        <name>heme</name>
        <dbReference type="ChEBI" id="CHEBI:30413"/>
    </ligand>
    <ligandPart>
        <name>Fe</name>
        <dbReference type="ChEBI" id="CHEBI:18248"/>
    </ligandPart>
</feature>
<keyword evidence="8" id="KW-0256">Endoplasmic reticulum</keyword>
<keyword evidence="9" id="KW-0492">Microsome</keyword>
<sequence length="572" mass="65460">MIVPLLWGIHMDPGVWKMPEEFRPGRFLNDAGHFFQPESFLPYQVGERMCVGKDLANIMVVFFVATVVQNFKIEGLESGFVDLSYAWSFLTLPKPQELVFVGRGKFCPTTYIYYRLQNYLPGPWNLPVIGYLHKIDTKAPHLSFLKVAQKYGPVYRLKLGSFNTVFISDAKLLKQVLMKDATLSRPPLHLLGIIFGDKGIIYSSSDVWKDQRKFVSNFLRVSGATKMSPNKEALENQMKQSVQDVIQYVQNQGNSVTLNPSEAVTNYVSDISSSLILGTRNSKLEKILTHNFFKIVKQYQVSGPVNFLPFLRFLPKYRKGVKLLHDLVNEIFTTLNKIVCQNEKTDNDKKLMSIVDTFMLDKSVDKVFNTGQLQLLSNMFGASTETTISSILWVLLYLAHFKEVQNKVRKELWNILQDKSPQIGDLPKLPYTEATLAEVARIRSLFPLGFPHYTTDDVCVENVKIPKNTVIIPFLWAIHMDPKVWRNPEEFCPERFLNDEGKFYQPESFLPFQAGKRMCVGKDLAKMVIFLFVATVLQKVKIECREGVDLSYTFGFTLQPKAQELTFTTVSI</sequence>
<evidence type="ECO:0000256" key="4">
    <source>
        <dbReference type="ARBA" id="ARBA00004406"/>
    </source>
</evidence>
<keyword evidence="12" id="KW-0503">Monooxygenase</keyword>
<accession>A0AA38M7B5</accession>
<keyword evidence="10" id="KW-0560">Oxidoreductase</keyword>
<dbReference type="PANTHER" id="PTHR24300:SF403">
    <property type="entry name" value="CYTOCHROME P450 306A1"/>
    <property type="match status" value="1"/>
</dbReference>
<dbReference type="GO" id="GO:0008395">
    <property type="term" value="F:steroid hydroxylase activity"/>
    <property type="evidence" value="ECO:0007669"/>
    <property type="project" value="TreeGrafter"/>
</dbReference>
<comment type="function">
    <text evidence="2">May be involved in the metabolism of insect hormones and in the breakdown of synthetic insecticides.</text>
</comment>
<evidence type="ECO:0000256" key="1">
    <source>
        <dbReference type="ARBA" id="ARBA00001971"/>
    </source>
</evidence>
<dbReference type="Gene3D" id="1.10.630.10">
    <property type="entry name" value="Cytochrome P450"/>
    <property type="match status" value="2"/>
</dbReference>
<dbReference type="GO" id="GO:0005506">
    <property type="term" value="F:iron ion binding"/>
    <property type="evidence" value="ECO:0007669"/>
    <property type="project" value="InterPro"/>
</dbReference>
<dbReference type="AlphaFoldDB" id="A0AA38M7B5"/>
<evidence type="ECO:0000256" key="7">
    <source>
        <dbReference type="ARBA" id="ARBA00022723"/>
    </source>
</evidence>
<organism evidence="15 16">
    <name type="scientific">Zophobas morio</name>
    <dbReference type="NCBI Taxonomy" id="2755281"/>
    <lineage>
        <taxon>Eukaryota</taxon>
        <taxon>Metazoa</taxon>
        <taxon>Ecdysozoa</taxon>
        <taxon>Arthropoda</taxon>
        <taxon>Hexapoda</taxon>
        <taxon>Insecta</taxon>
        <taxon>Pterygota</taxon>
        <taxon>Neoptera</taxon>
        <taxon>Endopterygota</taxon>
        <taxon>Coleoptera</taxon>
        <taxon>Polyphaga</taxon>
        <taxon>Cucujiformia</taxon>
        <taxon>Tenebrionidae</taxon>
        <taxon>Zophobas</taxon>
    </lineage>
</organism>
<evidence type="ECO:0000256" key="12">
    <source>
        <dbReference type="ARBA" id="ARBA00023033"/>
    </source>
</evidence>
<dbReference type="GO" id="GO:0006805">
    <property type="term" value="P:xenobiotic metabolic process"/>
    <property type="evidence" value="ECO:0007669"/>
    <property type="project" value="TreeGrafter"/>
</dbReference>
<name>A0AA38M7B5_9CUCU</name>
<keyword evidence="6 14" id="KW-0349">Heme</keyword>
<dbReference type="InterPro" id="IPR002401">
    <property type="entry name" value="Cyt_P450_E_grp-I"/>
</dbReference>
<evidence type="ECO:0000256" key="6">
    <source>
        <dbReference type="ARBA" id="ARBA00022617"/>
    </source>
</evidence>
<evidence type="ECO:0000256" key="8">
    <source>
        <dbReference type="ARBA" id="ARBA00022824"/>
    </source>
</evidence>
<keyword evidence="11 14" id="KW-0408">Iron</keyword>
<dbReference type="PANTHER" id="PTHR24300">
    <property type="entry name" value="CYTOCHROME P450 508A4-RELATED"/>
    <property type="match status" value="1"/>
</dbReference>
<evidence type="ECO:0000313" key="16">
    <source>
        <dbReference type="Proteomes" id="UP001168821"/>
    </source>
</evidence>
<comment type="cofactor">
    <cofactor evidence="1 14">
        <name>heme</name>
        <dbReference type="ChEBI" id="CHEBI:30413"/>
    </cofactor>
</comment>
<comment type="similarity">
    <text evidence="5">Belongs to the cytochrome P450 family.</text>
</comment>
<evidence type="ECO:0000256" key="5">
    <source>
        <dbReference type="ARBA" id="ARBA00010617"/>
    </source>
</evidence>